<sequence length="238" mass="24922">MVGADLEQGLQVAQLDRGGAGGQRLGGLAQLGRGLQLAVGVDHLGAAFPLGLGLPRHRALHALGQLDVLDLHDPHLDAPGLGPLVHPGAQVDVEVLAVGQQPVQVDPAEQGSQGGLGDLGGGDLELLDLEDRLRRVDDAEEHHGVHPGGDVVVGDDLLGRDGVGDDAQVHPDEPVHPWDQEPQAGRVDGTYATQAEHDAALVLGDDADRGRQQDEGQDHDGDEDDETDGHRRSLVRKS</sequence>
<evidence type="ECO:0000313" key="2">
    <source>
        <dbReference type="EMBL" id="MPM95218.1"/>
    </source>
</evidence>
<gene>
    <name evidence="2" type="ORF">SDC9_142371</name>
</gene>
<dbReference type="AlphaFoldDB" id="A0A645E1F6"/>
<dbReference type="EMBL" id="VSSQ01041740">
    <property type="protein sequence ID" value="MPM95218.1"/>
    <property type="molecule type" value="Genomic_DNA"/>
</dbReference>
<proteinExistence type="predicted"/>
<reference evidence="2" key="1">
    <citation type="submission" date="2019-08" db="EMBL/GenBank/DDBJ databases">
        <authorList>
            <person name="Kucharzyk K."/>
            <person name="Murdoch R.W."/>
            <person name="Higgins S."/>
            <person name="Loffler F."/>
        </authorList>
    </citation>
    <scope>NUCLEOTIDE SEQUENCE</scope>
</reference>
<organism evidence="2">
    <name type="scientific">bioreactor metagenome</name>
    <dbReference type="NCBI Taxonomy" id="1076179"/>
    <lineage>
        <taxon>unclassified sequences</taxon>
        <taxon>metagenomes</taxon>
        <taxon>ecological metagenomes</taxon>
    </lineage>
</organism>
<feature type="compositionally biased region" description="Basic and acidic residues" evidence="1">
    <location>
        <begin position="206"/>
        <end position="219"/>
    </location>
</feature>
<accession>A0A645E1F6</accession>
<name>A0A645E1F6_9ZZZZ</name>
<feature type="region of interest" description="Disordered" evidence="1">
    <location>
        <begin position="140"/>
        <end position="188"/>
    </location>
</feature>
<evidence type="ECO:0000256" key="1">
    <source>
        <dbReference type="SAM" id="MobiDB-lite"/>
    </source>
</evidence>
<feature type="compositionally biased region" description="Basic and acidic residues" evidence="1">
    <location>
        <begin position="157"/>
        <end position="179"/>
    </location>
</feature>
<feature type="region of interest" description="Disordered" evidence="1">
    <location>
        <begin position="201"/>
        <end position="238"/>
    </location>
</feature>
<protein>
    <submittedName>
        <fullName evidence="2">Uncharacterized protein</fullName>
    </submittedName>
</protein>
<comment type="caution">
    <text evidence="2">The sequence shown here is derived from an EMBL/GenBank/DDBJ whole genome shotgun (WGS) entry which is preliminary data.</text>
</comment>